<dbReference type="Proteomes" id="UP000012073">
    <property type="component" value="Unassembled WGS sequence"/>
</dbReference>
<feature type="region of interest" description="Disordered" evidence="2">
    <location>
        <begin position="37"/>
        <end position="69"/>
    </location>
</feature>
<dbReference type="EMBL" id="HG001713">
    <property type="protein sequence ID" value="CDF34997.1"/>
    <property type="molecule type" value="Genomic_DNA"/>
</dbReference>
<feature type="coiled-coil region" evidence="1">
    <location>
        <begin position="92"/>
        <end position="189"/>
    </location>
</feature>
<dbReference type="RefSeq" id="XP_005714816.1">
    <property type="nucleotide sequence ID" value="XM_005714759.1"/>
</dbReference>
<dbReference type="KEGG" id="ccp:CHC_T00003327001"/>
<feature type="compositionally biased region" description="Basic and acidic residues" evidence="2">
    <location>
        <begin position="13"/>
        <end position="23"/>
    </location>
</feature>
<name>R7Q918_CHOCR</name>
<sequence length="400" mass="45648">MTDDDQIESRSPTQERRASLERLRAVGQTFADGIAAAFREKRPSKPSVDEEAELRPQRNADAIRVAVSNPVPSDEIFASAVTSREGSQRKEMDRLQSMLEASEARGDALQEETERLRSENSSLSATVDRSARLLDNMRLDYDRLRAESLEQAGKGSMTVAEAARLRSQVVDTERALRRMTARADDADKRFVEERKKATALERVCLGLRRRVAIAEEKAQDSKRVQDAILARELAEAQLAETKVEAERWRARSSAADVARERAEAAERSERVQRDKISSLERELESREALLKQSMHEKKRLLQNMGIYEKELEKKEMRLARLRSYIEEQRYQQRRSRRHVSADDRFARVMESDNDTELGTAASLSIEKDDTEDNDHAVSHSVYVLPHQAPRSGLNLSQPRF</sequence>
<dbReference type="GeneID" id="17322531"/>
<gene>
    <name evidence="3" type="ORF">CHC_T00003327001</name>
</gene>
<proteinExistence type="predicted"/>
<organism evidence="3 4">
    <name type="scientific">Chondrus crispus</name>
    <name type="common">Carrageen Irish moss</name>
    <name type="synonym">Polymorpha crispa</name>
    <dbReference type="NCBI Taxonomy" id="2769"/>
    <lineage>
        <taxon>Eukaryota</taxon>
        <taxon>Rhodophyta</taxon>
        <taxon>Florideophyceae</taxon>
        <taxon>Rhodymeniophycidae</taxon>
        <taxon>Gigartinales</taxon>
        <taxon>Gigartinaceae</taxon>
        <taxon>Chondrus</taxon>
    </lineage>
</organism>
<dbReference type="Gramene" id="CDF34997">
    <property type="protein sequence ID" value="CDF34997"/>
    <property type="gene ID" value="CHC_T00003327001"/>
</dbReference>
<keyword evidence="4" id="KW-1185">Reference proteome</keyword>
<feature type="coiled-coil region" evidence="1">
    <location>
        <begin position="231"/>
        <end position="317"/>
    </location>
</feature>
<evidence type="ECO:0000313" key="4">
    <source>
        <dbReference type="Proteomes" id="UP000012073"/>
    </source>
</evidence>
<reference evidence="4" key="1">
    <citation type="journal article" date="2013" name="Proc. Natl. Acad. Sci. U.S.A.">
        <title>Genome structure and metabolic features in the red seaweed Chondrus crispus shed light on evolution of the Archaeplastida.</title>
        <authorList>
            <person name="Collen J."/>
            <person name="Porcel B."/>
            <person name="Carre W."/>
            <person name="Ball S.G."/>
            <person name="Chaparro C."/>
            <person name="Tonon T."/>
            <person name="Barbeyron T."/>
            <person name="Michel G."/>
            <person name="Noel B."/>
            <person name="Valentin K."/>
            <person name="Elias M."/>
            <person name="Artiguenave F."/>
            <person name="Arun A."/>
            <person name="Aury J.M."/>
            <person name="Barbosa-Neto J.F."/>
            <person name="Bothwell J.H."/>
            <person name="Bouget F.Y."/>
            <person name="Brillet L."/>
            <person name="Cabello-Hurtado F."/>
            <person name="Capella-Gutierrez S."/>
            <person name="Charrier B."/>
            <person name="Cladiere L."/>
            <person name="Cock J.M."/>
            <person name="Coelho S.M."/>
            <person name="Colleoni C."/>
            <person name="Czjzek M."/>
            <person name="Da Silva C."/>
            <person name="Delage L."/>
            <person name="Denoeud F."/>
            <person name="Deschamps P."/>
            <person name="Dittami S.M."/>
            <person name="Gabaldon T."/>
            <person name="Gachon C.M."/>
            <person name="Groisillier A."/>
            <person name="Herve C."/>
            <person name="Jabbari K."/>
            <person name="Katinka M."/>
            <person name="Kloareg B."/>
            <person name="Kowalczyk N."/>
            <person name="Labadie K."/>
            <person name="Leblanc C."/>
            <person name="Lopez P.J."/>
            <person name="McLachlan D.H."/>
            <person name="Meslet-Cladiere L."/>
            <person name="Moustafa A."/>
            <person name="Nehr Z."/>
            <person name="Nyvall Collen P."/>
            <person name="Panaud O."/>
            <person name="Partensky F."/>
            <person name="Poulain J."/>
            <person name="Rensing S.A."/>
            <person name="Rousvoal S."/>
            <person name="Samson G."/>
            <person name="Symeonidi A."/>
            <person name="Weissenbach J."/>
            <person name="Zambounis A."/>
            <person name="Wincker P."/>
            <person name="Boyen C."/>
        </authorList>
    </citation>
    <scope>NUCLEOTIDE SEQUENCE [LARGE SCALE GENOMIC DNA]</scope>
    <source>
        <strain evidence="4">cv. Stackhouse</strain>
    </source>
</reference>
<protein>
    <submittedName>
        <fullName evidence="3">Uncharacterized protein</fullName>
    </submittedName>
</protein>
<evidence type="ECO:0000256" key="2">
    <source>
        <dbReference type="SAM" id="MobiDB-lite"/>
    </source>
</evidence>
<evidence type="ECO:0000256" key="1">
    <source>
        <dbReference type="SAM" id="Coils"/>
    </source>
</evidence>
<keyword evidence="1" id="KW-0175">Coiled coil</keyword>
<accession>R7Q918</accession>
<feature type="region of interest" description="Disordered" evidence="2">
    <location>
        <begin position="1"/>
        <end position="23"/>
    </location>
</feature>
<evidence type="ECO:0000313" key="3">
    <source>
        <dbReference type="EMBL" id="CDF34997.1"/>
    </source>
</evidence>
<dbReference type="OrthoDB" id="10471781at2759"/>
<dbReference type="AlphaFoldDB" id="R7Q918"/>